<dbReference type="InterPro" id="IPR000242">
    <property type="entry name" value="PTP_cat"/>
</dbReference>
<evidence type="ECO:0000259" key="22">
    <source>
        <dbReference type="PROSITE" id="PS50853"/>
    </source>
</evidence>
<evidence type="ECO:0000256" key="3">
    <source>
        <dbReference type="ARBA" id="ARBA00013064"/>
    </source>
</evidence>
<evidence type="ECO:0000256" key="13">
    <source>
        <dbReference type="ARBA" id="ARBA00023170"/>
    </source>
</evidence>
<evidence type="ECO:0000256" key="17">
    <source>
        <dbReference type="SAM" id="SignalP"/>
    </source>
</evidence>
<accession>A0A674JUF8</accession>
<keyword evidence="7" id="KW-0677">Repeat</keyword>
<evidence type="ECO:0000256" key="16">
    <source>
        <dbReference type="ARBA" id="ARBA00051722"/>
    </source>
</evidence>
<dbReference type="InterPro" id="IPR003961">
    <property type="entry name" value="FN3_dom"/>
</dbReference>
<dbReference type="FunFam" id="2.60.40.10:FF:000009">
    <property type="entry name" value="receptor-type tyrosine-protein phosphatase U isoform X1"/>
    <property type="match status" value="1"/>
</dbReference>
<keyword evidence="6 17" id="KW-0732">Signal</keyword>
<dbReference type="SMART" id="SM00404">
    <property type="entry name" value="PTPc_motif"/>
    <property type="match status" value="2"/>
</dbReference>
<dbReference type="PROSITE" id="PS50060">
    <property type="entry name" value="MAM_2"/>
    <property type="match status" value="1"/>
</dbReference>
<keyword evidence="13" id="KW-0675">Receptor</keyword>
<dbReference type="Pfam" id="PF00041">
    <property type="entry name" value="fn3"/>
    <property type="match status" value="1"/>
</dbReference>
<dbReference type="Gene3D" id="2.60.120.200">
    <property type="match status" value="1"/>
</dbReference>
<dbReference type="InterPro" id="IPR000998">
    <property type="entry name" value="MAM_dom"/>
</dbReference>
<dbReference type="Pfam" id="PF00102">
    <property type="entry name" value="Y_phosphatase"/>
    <property type="match status" value="2"/>
</dbReference>
<keyword evidence="12" id="KW-1015">Disulfide bond</keyword>
<dbReference type="InterPro" id="IPR013783">
    <property type="entry name" value="Ig-like_fold"/>
</dbReference>
<dbReference type="Pfam" id="PF23144">
    <property type="entry name" value="Fn3_PTPRU"/>
    <property type="match status" value="1"/>
</dbReference>
<dbReference type="PANTHER" id="PTHR19134:SF208">
    <property type="entry name" value="RECEPTOR-TYPE TYROSINE-PROTEIN PHOSPHATASE T"/>
    <property type="match status" value="1"/>
</dbReference>
<evidence type="ECO:0000259" key="20">
    <source>
        <dbReference type="PROSITE" id="PS50060"/>
    </source>
</evidence>
<dbReference type="FunFam" id="3.90.190.10:FF:000005">
    <property type="entry name" value="receptor-type tyrosine-protein phosphatase kappa isoform X1"/>
    <property type="match status" value="1"/>
</dbReference>
<dbReference type="FunFam" id="3.90.190.10:FF:000003">
    <property type="entry name" value="receptor-type tyrosine-protein phosphatase kappa isoform X1"/>
    <property type="match status" value="1"/>
</dbReference>
<keyword evidence="8" id="KW-0378">Hydrolase</keyword>
<dbReference type="InterPro" id="IPR007110">
    <property type="entry name" value="Ig-like_dom"/>
</dbReference>
<dbReference type="PRINTS" id="PR00700">
    <property type="entry name" value="PRTYPHPHTASE"/>
</dbReference>
<dbReference type="InterPro" id="IPR003595">
    <property type="entry name" value="Tyr_Pase_cat"/>
</dbReference>
<keyword evidence="24" id="KW-1185">Reference proteome</keyword>
<evidence type="ECO:0000256" key="2">
    <source>
        <dbReference type="ARBA" id="ARBA00006396"/>
    </source>
</evidence>
<name>A0A674JUF8_9SAUR</name>
<keyword evidence="5" id="KW-0812">Transmembrane</keyword>
<dbReference type="PROSITE" id="PS50835">
    <property type="entry name" value="IG_LIKE"/>
    <property type="match status" value="1"/>
</dbReference>
<dbReference type="SMART" id="SM00060">
    <property type="entry name" value="FN3"/>
    <property type="match status" value="3"/>
</dbReference>
<feature type="domain" description="Tyrosine-protein phosphatase" evidence="18">
    <location>
        <begin position="795"/>
        <end position="1052"/>
    </location>
</feature>
<evidence type="ECO:0000313" key="24">
    <source>
        <dbReference type="Proteomes" id="UP000472274"/>
    </source>
</evidence>
<dbReference type="Proteomes" id="UP000472274">
    <property type="component" value="Unplaced"/>
</dbReference>
<dbReference type="GO" id="GO:0016020">
    <property type="term" value="C:membrane"/>
    <property type="evidence" value="ECO:0007669"/>
    <property type="project" value="UniProtKB-SubCell"/>
</dbReference>
<evidence type="ECO:0000256" key="12">
    <source>
        <dbReference type="ARBA" id="ARBA00023157"/>
    </source>
</evidence>
<dbReference type="CDD" id="cd14630">
    <property type="entry name" value="R-PTPc-T-1"/>
    <property type="match status" value="1"/>
</dbReference>
<dbReference type="InterPro" id="IPR013320">
    <property type="entry name" value="ConA-like_dom_sf"/>
</dbReference>
<dbReference type="FunFam" id="2.60.40.10:FF:000025">
    <property type="entry name" value="receptor-type tyrosine-protein phosphatase U isoform X2"/>
    <property type="match status" value="1"/>
</dbReference>
<evidence type="ECO:0000259" key="18">
    <source>
        <dbReference type="PROSITE" id="PS50055"/>
    </source>
</evidence>
<dbReference type="InterPro" id="IPR036116">
    <property type="entry name" value="FN3_sf"/>
</dbReference>
<evidence type="ECO:0000256" key="15">
    <source>
        <dbReference type="ARBA" id="ARBA00023319"/>
    </source>
</evidence>
<dbReference type="FunFam" id="2.60.40.10:FF:000019">
    <property type="entry name" value="receptor-type tyrosine-protein phosphatase kappa isoform X2"/>
    <property type="match status" value="1"/>
</dbReference>
<dbReference type="InterPro" id="IPR057598">
    <property type="entry name" value="Fn3_PTPRU"/>
</dbReference>
<dbReference type="SUPFAM" id="SSF49899">
    <property type="entry name" value="Concanavalin A-like lectins/glucanases"/>
    <property type="match status" value="1"/>
</dbReference>
<evidence type="ECO:0000256" key="1">
    <source>
        <dbReference type="ARBA" id="ARBA00004479"/>
    </source>
</evidence>
<feature type="domain" description="Fibronectin type-III" evidence="22">
    <location>
        <begin position="353"/>
        <end position="447"/>
    </location>
</feature>
<proteinExistence type="inferred from homology"/>
<keyword evidence="14" id="KW-0325">Glycoprotein</keyword>
<reference evidence="23" key="2">
    <citation type="submission" date="2025-09" db="UniProtKB">
        <authorList>
            <consortium name="Ensembl"/>
        </authorList>
    </citation>
    <scope>IDENTIFICATION</scope>
</reference>
<reference evidence="23" key="1">
    <citation type="submission" date="2025-08" db="UniProtKB">
        <authorList>
            <consortium name="Ensembl"/>
        </authorList>
    </citation>
    <scope>IDENTIFICATION</scope>
</reference>
<dbReference type="InterPro" id="IPR029021">
    <property type="entry name" value="Prot-tyrosine_phosphatase-like"/>
</dbReference>
<dbReference type="EC" id="3.1.3.48" evidence="3"/>
<feature type="domain" description="Tyrosine specific protein phosphatases" evidence="19">
    <location>
        <begin position="972"/>
        <end position="1043"/>
    </location>
</feature>
<dbReference type="PROSITE" id="PS00383">
    <property type="entry name" value="TYR_PHOSPHATASE_1"/>
    <property type="match status" value="2"/>
</dbReference>
<keyword evidence="15" id="KW-0393">Immunoglobulin domain</keyword>
<keyword evidence="10" id="KW-1133">Transmembrane helix</keyword>
<evidence type="ECO:0000256" key="8">
    <source>
        <dbReference type="ARBA" id="ARBA00022801"/>
    </source>
</evidence>
<evidence type="ECO:0000256" key="14">
    <source>
        <dbReference type="ARBA" id="ARBA00023180"/>
    </source>
</evidence>
<feature type="domain" description="Fibronectin type-III" evidence="22">
    <location>
        <begin position="448"/>
        <end position="554"/>
    </location>
</feature>
<dbReference type="Gene3D" id="2.60.40.10">
    <property type="entry name" value="Immunoglobulins"/>
    <property type="match status" value="4"/>
</dbReference>
<comment type="subcellular location">
    <subcellularLocation>
        <location evidence="1">Membrane</location>
        <topology evidence="1">Single-pass type I membrane protein</topology>
    </subcellularLocation>
</comment>
<dbReference type="PANTHER" id="PTHR19134">
    <property type="entry name" value="RECEPTOR-TYPE TYROSINE-PROTEIN PHOSPHATASE"/>
    <property type="match status" value="1"/>
</dbReference>
<feature type="domain" description="Tyrosine-protein phosphatase" evidence="18">
    <location>
        <begin position="1084"/>
        <end position="1346"/>
    </location>
</feature>
<evidence type="ECO:0000259" key="21">
    <source>
        <dbReference type="PROSITE" id="PS50835"/>
    </source>
</evidence>
<dbReference type="InterPro" id="IPR050348">
    <property type="entry name" value="Protein-Tyr_Phosphatase"/>
</dbReference>
<evidence type="ECO:0000256" key="10">
    <source>
        <dbReference type="ARBA" id="ARBA00022989"/>
    </source>
</evidence>
<dbReference type="PROSITE" id="PS50055">
    <property type="entry name" value="TYR_PHOSPHATASE_PTP"/>
    <property type="match status" value="2"/>
</dbReference>
<protein>
    <recommendedName>
        <fullName evidence="3">protein-tyrosine-phosphatase</fullName>
        <ecNumber evidence="3">3.1.3.48</ecNumber>
    </recommendedName>
</protein>
<dbReference type="SUPFAM" id="SSF49265">
    <property type="entry name" value="Fibronectin type III"/>
    <property type="match status" value="2"/>
</dbReference>
<dbReference type="PROSITE" id="PS50056">
    <property type="entry name" value="TYR_PHOSPHATASE_2"/>
    <property type="match status" value="2"/>
</dbReference>
<dbReference type="SMART" id="SM00194">
    <property type="entry name" value="PTPc"/>
    <property type="match status" value="2"/>
</dbReference>
<feature type="domain" description="Fibronectin type-III" evidence="22">
    <location>
        <begin position="255"/>
        <end position="348"/>
    </location>
</feature>
<dbReference type="InterPro" id="IPR000387">
    <property type="entry name" value="Tyr_Pase_dom"/>
</dbReference>
<keyword evidence="9" id="KW-0904">Protein phosphatase</keyword>
<evidence type="ECO:0000256" key="11">
    <source>
        <dbReference type="ARBA" id="ARBA00023136"/>
    </source>
</evidence>
<sequence length="1350" mass="152692">MLGWILCWRKLAQVCNGATLTYGNWGPHPLHPFILGSFMMVNSSGRASGQKAHLLLPTLKENDTHCIDFHYYLSSRDRSSPGSLNVYVKVNGGPQGNPIWNVSGIVTEGWVKAELAISTFWPHFYQVIFESVSLKGHPGYIAVDEVRVLAHPCRKAPHFLRLQNVEVNVGQNATFQCIAGGKWSQHDKLWLQQWNGRDTALMVTRVVNHRRFSATVSVADTSQRSISKYRCVIRSDGGSGVSNYAELIVKEPPTPIAPPELLAVGATYLWIKPNANSIIGDGPIILKEVEYRTTTGNWAETHIVDSPNYKLWHLDPDVEYEIRVLLTRPGEGGTGPPGPPLTTRTKCADPVHGPQSMEVVDIRSRQLTLQWEPFGYAVTRCHSYNLTVQYQYVFNQQKYEAEELIQTSSHYTLRGLRPFMTIRLRLALSNPEGKMESEELVVQTEEDVPGPVPLESIQGGPFEEKIYVQWKPPNETNGIITLYEVRRTDCCERVSTRGPVPCVGKIFKLRNETHHLFVGLYPGTTYSFTIKASTVKGFGPPITTRIATKISAPSMPEYDMDSPLNETDTTITVMLKPAQSRGAPVSVYQLVVKEERLQKARRAADIIECFSVPVSYKNASSLDSPHYFAAELKPINLPVTQPFTVGDNKTYNGYWNAPLSPLKSYSIYFQALSKANGVSAVRTETGFNSNAVEPEKQADNTVKMAGVIAGLLMFVIILLGAMLTIKRSLFCLPVFKTESSHGEMTQPTLTIQTHPYRSCEPVEMSYPRGQFQPAIRVADLLQHITQMKRGQGYGFKEEYEALPEGQTASWDTAKEDENRNKNRYGNIISYDHSRVRLQLLDGDPHSDYINANYIDVRAGYHRPRHYIATQGPMQETVKDFWRMIWQENSASVVMVTNLVEVGRVKCVRYWPDDTEVYGDIKVTLIETEPLAEYVIRTFTVQKKGYHEIREIRQFHFTSWPDHGVPCYATGLLGFVRQVKFLNPPEAGPIVVHCSAGAGRTGCFIAIDIMLDMAENEGVVDIFNCVRELRSQRVNLVQTEEQYVFVHDAILEACLCGNTAIPVCEFRSIYYNISRLDPQTNSSQIKDEFQTLNIVTPRVRPEDCSIGLLPRNHDKNRCMDVLPLDRCLPFLISVDGESSNYINAALMDSHKQPAAFIVTQHPLPNTVPDFWRLVFDYNCSSIVMLNEMDAAQLCMQYWPEKTSCCYGPIQVEFVSADIDDDIINRIFRICNMARPQDGYRIVQHLQYIGWPAYRDTPPSKRSLLKVVRRLEKWQEQYDGRDGRTVVHCLNGGGRSGTFCAICSVCEMIQQQNIIDVFHIVKTLRNNKSNMVESLEQYKFVYEVALEYLSSF</sequence>
<dbReference type="InterPro" id="IPR016130">
    <property type="entry name" value="Tyr_Pase_AS"/>
</dbReference>
<dbReference type="PRINTS" id="PR00020">
    <property type="entry name" value="MAMDOMAIN"/>
</dbReference>
<organism evidence="23 24">
    <name type="scientific">Terrapene triunguis</name>
    <name type="common">Three-toed box turtle</name>
    <dbReference type="NCBI Taxonomy" id="2587831"/>
    <lineage>
        <taxon>Eukaryota</taxon>
        <taxon>Metazoa</taxon>
        <taxon>Chordata</taxon>
        <taxon>Craniata</taxon>
        <taxon>Vertebrata</taxon>
        <taxon>Euteleostomi</taxon>
        <taxon>Archelosauria</taxon>
        <taxon>Testudinata</taxon>
        <taxon>Testudines</taxon>
        <taxon>Cryptodira</taxon>
        <taxon>Durocryptodira</taxon>
        <taxon>Testudinoidea</taxon>
        <taxon>Emydidae</taxon>
        <taxon>Terrapene</taxon>
    </lineage>
</organism>
<feature type="domain" description="Ig-like" evidence="21">
    <location>
        <begin position="157"/>
        <end position="248"/>
    </location>
</feature>
<evidence type="ECO:0000313" key="23">
    <source>
        <dbReference type="Ensembl" id="ENSTMTP00000022809.1"/>
    </source>
</evidence>
<evidence type="ECO:0000256" key="7">
    <source>
        <dbReference type="ARBA" id="ARBA00022737"/>
    </source>
</evidence>
<evidence type="ECO:0000256" key="4">
    <source>
        <dbReference type="ARBA" id="ARBA00022553"/>
    </source>
</evidence>
<dbReference type="SUPFAM" id="SSF52799">
    <property type="entry name" value="(Phosphotyrosine protein) phosphatases II"/>
    <property type="match status" value="2"/>
</dbReference>
<evidence type="ECO:0000256" key="9">
    <source>
        <dbReference type="ARBA" id="ARBA00022912"/>
    </source>
</evidence>
<feature type="domain" description="Tyrosine specific protein phosphatases" evidence="19">
    <location>
        <begin position="1260"/>
        <end position="1337"/>
    </location>
</feature>
<dbReference type="GO" id="GO:0004725">
    <property type="term" value="F:protein tyrosine phosphatase activity"/>
    <property type="evidence" value="ECO:0007669"/>
    <property type="project" value="UniProtKB-EC"/>
</dbReference>
<evidence type="ECO:0000256" key="5">
    <source>
        <dbReference type="ARBA" id="ARBA00022692"/>
    </source>
</evidence>
<dbReference type="SMART" id="SM00137">
    <property type="entry name" value="MAM"/>
    <property type="match status" value="1"/>
</dbReference>
<feature type="domain" description="MAM" evidence="20">
    <location>
        <begin position="1"/>
        <end position="155"/>
    </location>
</feature>
<dbReference type="FunFam" id="2.60.120.200:FF:000006">
    <property type="entry name" value="receptor-type tyrosine-protein phosphatase T isoform X1"/>
    <property type="match status" value="1"/>
</dbReference>
<dbReference type="PROSITE" id="PS50853">
    <property type="entry name" value="FN3"/>
    <property type="match status" value="3"/>
</dbReference>
<dbReference type="SUPFAM" id="SSF48726">
    <property type="entry name" value="Immunoglobulin"/>
    <property type="match status" value="1"/>
</dbReference>
<feature type="chain" id="PRO_5025463227" description="protein-tyrosine-phosphatase" evidence="17">
    <location>
        <begin position="18"/>
        <end position="1350"/>
    </location>
</feature>
<comment type="catalytic activity">
    <reaction evidence="16">
        <text>O-phospho-L-tyrosyl-[protein] + H2O = L-tyrosyl-[protein] + phosphate</text>
        <dbReference type="Rhea" id="RHEA:10684"/>
        <dbReference type="Rhea" id="RHEA-COMP:10136"/>
        <dbReference type="Rhea" id="RHEA-COMP:20101"/>
        <dbReference type="ChEBI" id="CHEBI:15377"/>
        <dbReference type="ChEBI" id="CHEBI:43474"/>
        <dbReference type="ChEBI" id="CHEBI:46858"/>
        <dbReference type="ChEBI" id="CHEBI:61978"/>
        <dbReference type="EC" id="3.1.3.48"/>
    </reaction>
</comment>
<evidence type="ECO:0000259" key="19">
    <source>
        <dbReference type="PROSITE" id="PS50056"/>
    </source>
</evidence>
<dbReference type="CDD" id="cd14634">
    <property type="entry name" value="R-PTPc-T-2"/>
    <property type="match status" value="1"/>
</dbReference>
<dbReference type="GeneTree" id="ENSGT00940000155326"/>
<keyword evidence="11" id="KW-0472">Membrane</keyword>
<dbReference type="InterPro" id="IPR036179">
    <property type="entry name" value="Ig-like_dom_sf"/>
</dbReference>
<dbReference type="CDD" id="cd00063">
    <property type="entry name" value="FN3"/>
    <property type="match status" value="3"/>
</dbReference>
<dbReference type="Gene3D" id="3.90.190.10">
    <property type="entry name" value="Protein tyrosine phosphatase superfamily"/>
    <property type="match status" value="2"/>
</dbReference>
<comment type="similarity">
    <text evidence="2">Belongs to the protein-tyrosine phosphatase family. Receptor class 2B subfamily.</text>
</comment>
<feature type="signal peptide" evidence="17">
    <location>
        <begin position="1"/>
        <end position="17"/>
    </location>
</feature>
<dbReference type="CDD" id="cd06263">
    <property type="entry name" value="MAM"/>
    <property type="match status" value="1"/>
</dbReference>
<dbReference type="PROSITE" id="PS00740">
    <property type="entry name" value="MAM_1"/>
    <property type="match status" value="1"/>
</dbReference>
<gene>
    <name evidence="23" type="primary">PTPRT</name>
</gene>
<evidence type="ECO:0000256" key="6">
    <source>
        <dbReference type="ARBA" id="ARBA00022729"/>
    </source>
</evidence>
<keyword evidence="4" id="KW-0597">Phosphoprotein</keyword>
<dbReference type="Pfam" id="PF00629">
    <property type="entry name" value="MAM"/>
    <property type="match status" value="1"/>
</dbReference>
<dbReference type="Ensembl" id="ENSTMTT00000023617.1">
    <property type="protein sequence ID" value="ENSTMTP00000022809.1"/>
    <property type="gene ID" value="ENSTMTG00000014895.1"/>
</dbReference>